<evidence type="ECO:0000313" key="8">
    <source>
        <dbReference type="EMBL" id="RUS92033.1"/>
    </source>
</evidence>
<keyword evidence="4" id="KW-0418">Kinase</keyword>
<dbReference type="SUPFAM" id="SSF56112">
    <property type="entry name" value="Protein kinase-like (PK-like)"/>
    <property type="match status" value="1"/>
</dbReference>
<keyword evidence="2" id="KW-0808">Transferase</keyword>
<evidence type="ECO:0000256" key="2">
    <source>
        <dbReference type="ARBA" id="ARBA00022679"/>
    </source>
</evidence>
<protein>
    <recommendedName>
        <fullName evidence="7">Protein kinase domain-containing protein</fullName>
    </recommendedName>
</protein>
<dbReference type="Proteomes" id="UP000271974">
    <property type="component" value="Unassembled WGS sequence"/>
</dbReference>
<dbReference type="AlphaFoldDB" id="A0A3S1A6U1"/>
<dbReference type="Pfam" id="PF00069">
    <property type="entry name" value="Pkinase"/>
    <property type="match status" value="1"/>
</dbReference>
<keyword evidence="3" id="KW-0547">Nucleotide-binding</keyword>
<dbReference type="GO" id="GO:0004674">
    <property type="term" value="F:protein serine/threonine kinase activity"/>
    <property type="evidence" value="ECO:0007669"/>
    <property type="project" value="UniProtKB-KW"/>
</dbReference>
<dbReference type="SMART" id="SM00220">
    <property type="entry name" value="S_TKc"/>
    <property type="match status" value="1"/>
</dbReference>
<evidence type="ECO:0000259" key="7">
    <source>
        <dbReference type="PROSITE" id="PS50011"/>
    </source>
</evidence>
<evidence type="ECO:0000313" key="9">
    <source>
        <dbReference type="Proteomes" id="UP000271974"/>
    </source>
</evidence>
<dbReference type="EMBL" id="RQTK01000003">
    <property type="protein sequence ID" value="RUS92033.1"/>
    <property type="molecule type" value="Genomic_DNA"/>
</dbReference>
<dbReference type="Gene3D" id="1.10.510.10">
    <property type="entry name" value="Transferase(Phosphotransferase) domain 1"/>
    <property type="match status" value="1"/>
</dbReference>
<dbReference type="PROSITE" id="PS50011">
    <property type="entry name" value="PROTEIN_KINASE_DOM"/>
    <property type="match status" value="1"/>
</dbReference>
<name>A0A3S1A6U1_ELYCH</name>
<dbReference type="STRING" id="188477.A0A3S1A6U1"/>
<evidence type="ECO:0000256" key="3">
    <source>
        <dbReference type="ARBA" id="ARBA00022741"/>
    </source>
</evidence>
<feature type="region of interest" description="Disordered" evidence="6">
    <location>
        <begin position="407"/>
        <end position="428"/>
    </location>
</feature>
<keyword evidence="1" id="KW-0723">Serine/threonine-protein kinase</keyword>
<reference evidence="8 9" key="1">
    <citation type="submission" date="2019-01" db="EMBL/GenBank/DDBJ databases">
        <title>A draft genome assembly of the solar-powered sea slug Elysia chlorotica.</title>
        <authorList>
            <person name="Cai H."/>
            <person name="Li Q."/>
            <person name="Fang X."/>
            <person name="Li J."/>
            <person name="Curtis N.E."/>
            <person name="Altenburger A."/>
            <person name="Shibata T."/>
            <person name="Feng M."/>
            <person name="Maeda T."/>
            <person name="Schwartz J.A."/>
            <person name="Shigenobu S."/>
            <person name="Lundholm N."/>
            <person name="Nishiyama T."/>
            <person name="Yang H."/>
            <person name="Hasebe M."/>
            <person name="Li S."/>
            <person name="Pierce S.K."/>
            <person name="Wang J."/>
        </authorList>
    </citation>
    <scope>NUCLEOTIDE SEQUENCE [LARGE SCALE GENOMIC DNA]</scope>
    <source>
        <strain evidence="8">EC2010</strain>
        <tissue evidence="8">Whole organism of an adult</tissue>
    </source>
</reference>
<dbReference type="InterPro" id="IPR000719">
    <property type="entry name" value="Prot_kinase_dom"/>
</dbReference>
<dbReference type="GO" id="GO:0005524">
    <property type="term" value="F:ATP binding"/>
    <property type="evidence" value="ECO:0007669"/>
    <property type="project" value="UniProtKB-KW"/>
</dbReference>
<dbReference type="PANTHER" id="PTHR24351">
    <property type="entry name" value="RIBOSOMAL PROTEIN S6 KINASE"/>
    <property type="match status" value="1"/>
</dbReference>
<dbReference type="InterPro" id="IPR011009">
    <property type="entry name" value="Kinase-like_dom_sf"/>
</dbReference>
<sequence>METRFYAEELVCALDFLHSKGMIHRKFTAGNIKITAEGHIQVYNMEDVYIAIDNNGERQESPEAEGIVGLDAYMPPEMVDRKVYSYTVDWWNLGVVLYFMMTGKMPFQGLNKRELHRGILYKEPRFEIGLHTSLTHSLVKCFLKKDPRKRLGFRGTSQVMEHKYFSSTNWKRVMNGENDPPFLPETSAVTSLPSRLCASLEDLYGGEPVQKSFSRRDIERQQDINLAPAQYIDFELEHDWTVYLLPKVRIETAMHFMHGELRPPTQDDVPIEFNECITKVPELSPEEKNIFRKYASGGCGDAEPFEKRVMEDGSFRMLTREQAQIYDQDPDAYNFHDIDNDMLDRDISATYLFSKHLEPINMETSTALLSPAGQVARGSSSIAGSVSKVFLSDTVRDFKQSVMKFWGKDKREQKSPTDSNTDDETGNV</sequence>
<accession>A0A3S1A6U1</accession>
<evidence type="ECO:0000256" key="5">
    <source>
        <dbReference type="ARBA" id="ARBA00022840"/>
    </source>
</evidence>
<evidence type="ECO:0000256" key="6">
    <source>
        <dbReference type="SAM" id="MobiDB-lite"/>
    </source>
</evidence>
<dbReference type="OrthoDB" id="6146980at2759"/>
<evidence type="ECO:0000256" key="4">
    <source>
        <dbReference type="ARBA" id="ARBA00022777"/>
    </source>
</evidence>
<evidence type="ECO:0000256" key="1">
    <source>
        <dbReference type="ARBA" id="ARBA00022527"/>
    </source>
</evidence>
<feature type="domain" description="Protein kinase" evidence="7">
    <location>
        <begin position="1"/>
        <end position="165"/>
    </location>
</feature>
<organism evidence="8 9">
    <name type="scientific">Elysia chlorotica</name>
    <name type="common">Eastern emerald elysia</name>
    <name type="synonym">Sea slug</name>
    <dbReference type="NCBI Taxonomy" id="188477"/>
    <lineage>
        <taxon>Eukaryota</taxon>
        <taxon>Metazoa</taxon>
        <taxon>Spiralia</taxon>
        <taxon>Lophotrochozoa</taxon>
        <taxon>Mollusca</taxon>
        <taxon>Gastropoda</taxon>
        <taxon>Heterobranchia</taxon>
        <taxon>Euthyneura</taxon>
        <taxon>Panpulmonata</taxon>
        <taxon>Sacoglossa</taxon>
        <taxon>Placobranchoidea</taxon>
        <taxon>Plakobranchidae</taxon>
        <taxon>Elysia</taxon>
    </lineage>
</organism>
<proteinExistence type="predicted"/>
<keyword evidence="5" id="KW-0067">ATP-binding</keyword>
<gene>
    <name evidence="8" type="ORF">EGW08_000246</name>
</gene>
<comment type="caution">
    <text evidence="8">The sequence shown here is derived from an EMBL/GenBank/DDBJ whole genome shotgun (WGS) entry which is preliminary data.</text>
</comment>
<keyword evidence="9" id="KW-1185">Reference proteome</keyword>